<name>A0ABU2XW88_9ACTN</name>
<dbReference type="InterPro" id="IPR006311">
    <property type="entry name" value="TAT_signal"/>
</dbReference>
<comment type="caution">
    <text evidence="3">The sequence shown here is derived from an EMBL/GenBank/DDBJ whole genome shotgun (WGS) entry which is preliminary data.</text>
</comment>
<dbReference type="InterPro" id="IPR003675">
    <property type="entry name" value="Rce1/LyrA-like_dom"/>
</dbReference>
<organism evidence="3 4">
    <name type="scientific">Streptomyces lonegramiae</name>
    <dbReference type="NCBI Taxonomy" id="3075524"/>
    <lineage>
        <taxon>Bacteria</taxon>
        <taxon>Bacillati</taxon>
        <taxon>Actinomycetota</taxon>
        <taxon>Actinomycetes</taxon>
        <taxon>Kitasatosporales</taxon>
        <taxon>Streptomycetaceae</taxon>
        <taxon>Streptomyces</taxon>
    </lineage>
</organism>
<evidence type="ECO:0000259" key="2">
    <source>
        <dbReference type="Pfam" id="PF02517"/>
    </source>
</evidence>
<keyword evidence="1" id="KW-0472">Membrane</keyword>
<dbReference type="Pfam" id="PF02517">
    <property type="entry name" value="Rce1-like"/>
    <property type="match status" value="1"/>
</dbReference>
<dbReference type="Proteomes" id="UP001180754">
    <property type="component" value="Unassembled WGS sequence"/>
</dbReference>
<gene>
    <name evidence="3" type="ORF">RND15_47170</name>
</gene>
<feature type="transmembrane region" description="Helical" evidence="1">
    <location>
        <begin position="21"/>
        <end position="43"/>
    </location>
</feature>
<feature type="transmembrane region" description="Helical" evidence="1">
    <location>
        <begin position="55"/>
        <end position="73"/>
    </location>
</feature>
<feature type="transmembrane region" description="Helical" evidence="1">
    <location>
        <begin position="94"/>
        <end position="114"/>
    </location>
</feature>
<evidence type="ECO:0000313" key="3">
    <source>
        <dbReference type="EMBL" id="MDT0550179.1"/>
    </source>
</evidence>
<feature type="transmembrane region" description="Helical" evidence="1">
    <location>
        <begin position="235"/>
        <end position="253"/>
    </location>
</feature>
<proteinExistence type="predicted"/>
<keyword evidence="4" id="KW-1185">Reference proteome</keyword>
<keyword evidence="1" id="KW-1133">Transmembrane helix</keyword>
<dbReference type="PROSITE" id="PS51318">
    <property type="entry name" value="TAT"/>
    <property type="match status" value="1"/>
</dbReference>
<evidence type="ECO:0000256" key="1">
    <source>
        <dbReference type="SAM" id="Phobius"/>
    </source>
</evidence>
<dbReference type="RefSeq" id="WP_311730761.1">
    <property type="nucleotide sequence ID" value="NZ_JAVRFD010000044.1"/>
</dbReference>
<accession>A0ABU2XW88</accession>
<reference evidence="3" key="1">
    <citation type="submission" date="2024-05" db="EMBL/GenBank/DDBJ databases">
        <title>30 novel species of actinomycetes from the DSMZ collection.</title>
        <authorList>
            <person name="Nouioui I."/>
        </authorList>
    </citation>
    <scope>NUCLEOTIDE SEQUENCE</scope>
    <source>
        <strain evidence="3">DSM 41529</strain>
    </source>
</reference>
<feature type="transmembrane region" description="Helical" evidence="1">
    <location>
        <begin position="273"/>
        <end position="291"/>
    </location>
</feature>
<protein>
    <recommendedName>
        <fullName evidence="2">CAAX prenyl protease 2/Lysostaphin resistance protein A-like domain-containing protein</fullName>
    </recommendedName>
</protein>
<sequence>MTRQHSGGKPGPSRSTALVRALAGGLVMAAALGIGSAAGSAAAERAGFTGTAARLVPAVLVSALALVPVTLAVRRHGATLKALGLGGAGAGLRAFLLGLGVTAASAVLVLGAGTAGGLLRWSRPDLLPLVGFLITNAVVALLLEALPEETTLRGYAWTALRERFGGTASALGTTAVFLLVPGASTVAYAATARLVGAEPAPVGIVPPGQDAASYLILLPIFGLTLVAARTAVGRAPLWAAIGTHLTFLTVNRVALEGDRRDAGWSATQTSPDAVLLVPAYLLVAAAVFLLCRRVRVTDLSAELVKAAPHTLREDPALPAVSLPRRP</sequence>
<keyword evidence="1" id="KW-0812">Transmembrane</keyword>
<feature type="transmembrane region" description="Helical" evidence="1">
    <location>
        <begin position="211"/>
        <end position="228"/>
    </location>
</feature>
<evidence type="ECO:0000313" key="4">
    <source>
        <dbReference type="Proteomes" id="UP001180754"/>
    </source>
</evidence>
<feature type="transmembrane region" description="Helical" evidence="1">
    <location>
        <begin position="167"/>
        <end position="191"/>
    </location>
</feature>
<feature type="domain" description="CAAX prenyl protease 2/Lysostaphin resistance protein A-like" evidence="2">
    <location>
        <begin position="134"/>
        <end position="247"/>
    </location>
</feature>
<feature type="transmembrane region" description="Helical" evidence="1">
    <location>
        <begin position="126"/>
        <end position="146"/>
    </location>
</feature>
<dbReference type="EMBL" id="JAVRFD010000044">
    <property type="protein sequence ID" value="MDT0550179.1"/>
    <property type="molecule type" value="Genomic_DNA"/>
</dbReference>